<dbReference type="SUPFAM" id="SSF102645">
    <property type="entry name" value="CoaB-like"/>
    <property type="match status" value="1"/>
</dbReference>
<comment type="pathway">
    <text evidence="3 4">Cofactor biosynthesis; coenzyme A biosynthesis; CoA from (R)-pantothenate: step 3/5.</text>
</comment>
<dbReference type="GO" id="GO:0004633">
    <property type="term" value="F:phosphopantothenoylcysteine decarboxylase activity"/>
    <property type="evidence" value="ECO:0007669"/>
    <property type="project" value="UniProtKB-EC"/>
</dbReference>
<comment type="cofactor">
    <cofactor evidence="3">
        <name>Mg(2+)</name>
        <dbReference type="ChEBI" id="CHEBI:18420"/>
    </cofactor>
</comment>
<keyword evidence="3" id="KW-0479">Metal-binding</keyword>
<evidence type="ECO:0000313" key="7">
    <source>
        <dbReference type="EMBL" id="WDF68861.1"/>
    </source>
</evidence>
<comment type="function">
    <text evidence="4">Catalyzes two steps in the biosynthesis of coenzyme A. In the first step cysteine is conjugated to 4'-phosphopantothenate to form 4-phosphopantothenoylcysteine, in the latter compound is decarboxylated to form 4'-phosphopantotheine.</text>
</comment>
<dbReference type="HAMAP" id="MF_02225">
    <property type="entry name" value="CoaBC"/>
    <property type="match status" value="1"/>
</dbReference>
<comment type="cofactor">
    <cofactor evidence="3">
        <name>FMN</name>
        <dbReference type="ChEBI" id="CHEBI:58210"/>
    </cofactor>
    <text evidence="3">Binds 1 FMN per subunit.</text>
</comment>
<comment type="pathway">
    <text evidence="3 4">Cofactor biosynthesis; coenzyme A biosynthesis; CoA from (R)-pantothenate: step 2/5.</text>
</comment>
<dbReference type="EC" id="4.1.1.36" evidence="3"/>
<keyword evidence="3 4" id="KW-0285">Flavoprotein</keyword>
<gene>
    <name evidence="3 7" type="primary">coaBC</name>
    <name evidence="7" type="ORF">PQ465_00440</name>
</gene>
<dbReference type="InterPro" id="IPR007085">
    <property type="entry name" value="DNA/pantothenate-metab_flavo_C"/>
</dbReference>
<evidence type="ECO:0000259" key="5">
    <source>
        <dbReference type="Pfam" id="PF02441"/>
    </source>
</evidence>
<dbReference type="GO" id="GO:0004632">
    <property type="term" value="F:phosphopantothenate--cysteine ligase activity"/>
    <property type="evidence" value="ECO:0007669"/>
    <property type="project" value="UniProtKB-EC"/>
</dbReference>
<organism evidence="7 8">
    <name type="scientific">Sphingobacterium oryzagri</name>
    <dbReference type="NCBI Taxonomy" id="3025669"/>
    <lineage>
        <taxon>Bacteria</taxon>
        <taxon>Pseudomonadati</taxon>
        <taxon>Bacteroidota</taxon>
        <taxon>Sphingobacteriia</taxon>
        <taxon>Sphingobacteriales</taxon>
        <taxon>Sphingobacteriaceae</taxon>
        <taxon>Sphingobacterium</taxon>
    </lineage>
</organism>
<dbReference type="EC" id="6.3.2.5" evidence="3"/>
<dbReference type="InterPro" id="IPR036551">
    <property type="entry name" value="Flavin_trans-like"/>
</dbReference>
<feature type="region of interest" description="Phosphopantothenate--cysteine ligase" evidence="3">
    <location>
        <begin position="194"/>
        <end position="407"/>
    </location>
</feature>
<sequence>MSSLKDKNIVIGICGGIAAYKIASLVRLLVKAGAAVQVILTPAAKAFVTPLTLATLSKNPVLSDYFDEQTGVWHNHVEIGVKADLLLIAPATANTLAKMANGLCDNLLLATYLSARCSVMFAPAMDLDMWQHPSTKNNVEKLIEYGNLLIEPTAGELASGLVGQGRLAEPEDIFERISLFFRSTTSLPLVGKKALVTAGPTHEAIDPVRYIGNHSSGKMGFALAEALQQLGADVTLITGPTQLSTPQAVHRIDIISAKEMLKETAAHFDNADIVVMSAAVADYTPANVAAQKIKKKDDNFQIDMIKTTDILATLGQKKSSKQTLVGFALETNNELEHAKSKLVRKNLDFIVLNSMQDSGAGFAGDTNKITVIDRSGTQQNFELKSKKEVAQDICKIVVTHQQALTDS</sequence>
<evidence type="ECO:0000256" key="4">
    <source>
        <dbReference type="RuleBase" id="RU364078"/>
    </source>
</evidence>
<feature type="region of interest" description="Phosphopantothenoylcysteine decarboxylase" evidence="3">
    <location>
        <begin position="1"/>
        <end position="193"/>
    </location>
</feature>
<dbReference type="PANTHER" id="PTHR14359:SF6">
    <property type="entry name" value="PHOSPHOPANTOTHENOYLCYSTEINE DECARBOXYLASE"/>
    <property type="match status" value="1"/>
</dbReference>
<dbReference type="SUPFAM" id="SSF52507">
    <property type="entry name" value="Homo-oligomeric flavin-containing Cys decarboxylases, HFCD"/>
    <property type="match status" value="1"/>
</dbReference>
<dbReference type="InterPro" id="IPR005252">
    <property type="entry name" value="CoaBC"/>
</dbReference>
<dbReference type="InterPro" id="IPR003382">
    <property type="entry name" value="Flavoprotein"/>
</dbReference>
<dbReference type="NCBIfam" id="TIGR00521">
    <property type="entry name" value="coaBC_dfp"/>
    <property type="match status" value="1"/>
</dbReference>
<keyword evidence="8" id="KW-1185">Reference proteome</keyword>
<dbReference type="PANTHER" id="PTHR14359">
    <property type="entry name" value="HOMO-OLIGOMERIC FLAVIN CONTAINING CYS DECARBOXYLASE FAMILY"/>
    <property type="match status" value="1"/>
</dbReference>
<reference evidence="7 8" key="1">
    <citation type="submission" date="2023-02" db="EMBL/GenBank/DDBJ databases">
        <title>Genome sequence of Sphingobacterium sp. KACC 22765.</title>
        <authorList>
            <person name="Kim S."/>
            <person name="Heo J."/>
            <person name="Kwon S.-W."/>
        </authorList>
    </citation>
    <scope>NUCLEOTIDE SEQUENCE [LARGE SCALE GENOMIC DNA]</scope>
    <source>
        <strain evidence="7 8">KACC 22765</strain>
    </source>
</reference>
<evidence type="ECO:0000256" key="2">
    <source>
        <dbReference type="ARBA" id="ARBA00023239"/>
    </source>
</evidence>
<evidence type="ECO:0000259" key="6">
    <source>
        <dbReference type="Pfam" id="PF04127"/>
    </source>
</evidence>
<evidence type="ECO:0000256" key="3">
    <source>
        <dbReference type="HAMAP-Rule" id="MF_02225"/>
    </source>
</evidence>
<comment type="similarity">
    <text evidence="3 4">In the N-terminal section; belongs to the HFCD (homo-oligomeric flavin containing Cys decarboxylase) superfamily.</text>
</comment>
<feature type="binding site" evidence="3">
    <location>
        <position position="292"/>
    </location>
    <ligand>
        <name>CTP</name>
        <dbReference type="ChEBI" id="CHEBI:37563"/>
    </ligand>
</feature>
<keyword evidence="3" id="KW-0511">Multifunctional enzyme</keyword>
<comment type="function">
    <text evidence="3">Catalyzes two sequential steps in the biosynthesis of coenzyme A. In the first step cysteine is conjugated to 4'-phosphopantothenate to form 4-phosphopantothenoylcysteine. In the second step the latter compound is decarboxylated to form 4'-phosphopantotheine.</text>
</comment>
<dbReference type="Proteomes" id="UP001221558">
    <property type="component" value="Chromosome"/>
</dbReference>
<evidence type="ECO:0000256" key="1">
    <source>
        <dbReference type="ARBA" id="ARBA00022793"/>
    </source>
</evidence>
<dbReference type="InterPro" id="IPR035929">
    <property type="entry name" value="CoaB-like_sf"/>
</dbReference>
<feature type="binding site" evidence="3">
    <location>
        <position position="345"/>
    </location>
    <ligand>
        <name>CTP</name>
        <dbReference type="ChEBI" id="CHEBI:37563"/>
    </ligand>
</feature>
<proteinExistence type="inferred from homology"/>
<protein>
    <recommendedName>
        <fullName evidence="3">Coenzyme A biosynthesis bifunctional protein CoaBC</fullName>
    </recommendedName>
    <alternativeName>
        <fullName evidence="3">DNA/pantothenate metabolism flavoprotein</fullName>
    </alternativeName>
    <alternativeName>
        <fullName evidence="3">Phosphopantothenoylcysteine synthetase/decarboxylase</fullName>
        <shortName evidence="3">PPCS-PPCDC</shortName>
    </alternativeName>
    <domain>
        <recommendedName>
            <fullName evidence="3">Phosphopantothenoylcysteine decarboxylase</fullName>
            <shortName evidence="3">PPC decarboxylase</shortName>
            <shortName evidence="3">PPC-DC</shortName>
            <ecNumber evidence="3">4.1.1.36</ecNumber>
        </recommendedName>
        <alternativeName>
            <fullName evidence="3">CoaC</fullName>
        </alternativeName>
    </domain>
    <domain>
        <recommendedName>
            <fullName evidence="3">Phosphopantothenate--cysteine ligase</fullName>
            <ecNumber evidence="3">6.3.2.5</ecNumber>
        </recommendedName>
        <alternativeName>
            <fullName evidence="3">CoaB</fullName>
        </alternativeName>
        <alternativeName>
            <fullName evidence="3">Phosphopantothenoylcysteine synthetase</fullName>
            <shortName evidence="3">PPC synthetase</shortName>
            <shortName evidence="3">PPC-S</shortName>
        </alternativeName>
    </domain>
</protein>
<evidence type="ECO:0000313" key="8">
    <source>
        <dbReference type="Proteomes" id="UP001221558"/>
    </source>
</evidence>
<feature type="binding site" evidence="3">
    <location>
        <position position="327"/>
    </location>
    <ligand>
        <name>CTP</name>
        <dbReference type="ChEBI" id="CHEBI:37563"/>
    </ligand>
</feature>
<comment type="catalytic activity">
    <reaction evidence="3 4">
        <text>(R)-4'-phosphopantothenate + L-cysteine + CTP = N-[(R)-4-phosphopantothenoyl]-L-cysteine + CMP + diphosphate + H(+)</text>
        <dbReference type="Rhea" id="RHEA:19397"/>
        <dbReference type="ChEBI" id="CHEBI:10986"/>
        <dbReference type="ChEBI" id="CHEBI:15378"/>
        <dbReference type="ChEBI" id="CHEBI:33019"/>
        <dbReference type="ChEBI" id="CHEBI:35235"/>
        <dbReference type="ChEBI" id="CHEBI:37563"/>
        <dbReference type="ChEBI" id="CHEBI:59458"/>
        <dbReference type="ChEBI" id="CHEBI:60377"/>
        <dbReference type="EC" id="6.3.2.5"/>
    </reaction>
</comment>
<keyword evidence="2 3" id="KW-0456">Lyase</keyword>
<keyword evidence="3 4" id="KW-0436">Ligase</keyword>
<dbReference type="RefSeq" id="WP_274267589.1">
    <property type="nucleotide sequence ID" value="NZ_CP117880.1"/>
</dbReference>
<dbReference type="Gene3D" id="3.40.50.10300">
    <property type="entry name" value="CoaB-like"/>
    <property type="match status" value="1"/>
</dbReference>
<comment type="caution">
    <text evidence="3">Lacks conserved residue(s) required for the propagation of feature annotation.</text>
</comment>
<name>A0ABY7WK66_9SPHI</name>
<keyword evidence="3" id="KW-0460">Magnesium</keyword>
<feature type="binding site" evidence="3">
    <location>
        <position position="282"/>
    </location>
    <ligand>
        <name>CTP</name>
        <dbReference type="ChEBI" id="CHEBI:37563"/>
    </ligand>
</feature>
<keyword evidence="1 3" id="KW-0210">Decarboxylase</keyword>
<dbReference type="Gene3D" id="3.40.50.1950">
    <property type="entry name" value="Flavin prenyltransferase-like"/>
    <property type="match status" value="1"/>
</dbReference>
<feature type="binding site" evidence="3">
    <location>
        <position position="341"/>
    </location>
    <ligand>
        <name>CTP</name>
        <dbReference type="ChEBI" id="CHEBI:37563"/>
    </ligand>
</feature>
<dbReference type="Pfam" id="PF02441">
    <property type="entry name" value="Flavoprotein"/>
    <property type="match status" value="1"/>
</dbReference>
<feature type="domain" description="Flavoprotein" evidence="5">
    <location>
        <begin position="7"/>
        <end position="177"/>
    </location>
</feature>
<dbReference type="Pfam" id="PF04127">
    <property type="entry name" value="DFP"/>
    <property type="match status" value="1"/>
</dbReference>
<dbReference type="EMBL" id="CP117880">
    <property type="protein sequence ID" value="WDF68861.1"/>
    <property type="molecule type" value="Genomic_DNA"/>
</dbReference>
<keyword evidence="3 4" id="KW-0288">FMN</keyword>
<feature type="domain" description="DNA/pantothenate metabolism flavoprotein C-terminal" evidence="6">
    <location>
        <begin position="189"/>
        <end position="398"/>
    </location>
</feature>
<comment type="catalytic activity">
    <reaction evidence="3 4">
        <text>N-[(R)-4-phosphopantothenoyl]-L-cysteine + H(+) = (R)-4'-phosphopantetheine + CO2</text>
        <dbReference type="Rhea" id="RHEA:16793"/>
        <dbReference type="ChEBI" id="CHEBI:15378"/>
        <dbReference type="ChEBI" id="CHEBI:16526"/>
        <dbReference type="ChEBI" id="CHEBI:59458"/>
        <dbReference type="ChEBI" id="CHEBI:61723"/>
        <dbReference type="EC" id="4.1.1.36"/>
    </reaction>
</comment>
<accession>A0ABY7WK66</accession>
<comment type="similarity">
    <text evidence="3 4">In the C-terminal section; belongs to the PPC synthetase family.</text>
</comment>